<evidence type="ECO:0000313" key="2">
    <source>
        <dbReference type="EMBL" id="MBD2830314.1"/>
    </source>
</evidence>
<feature type="compositionally biased region" description="Low complexity" evidence="1">
    <location>
        <begin position="361"/>
        <end position="373"/>
    </location>
</feature>
<proteinExistence type="predicted"/>
<feature type="region of interest" description="Disordered" evidence="1">
    <location>
        <begin position="213"/>
        <end position="328"/>
    </location>
</feature>
<feature type="compositionally biased region" description="Basic and acidic residues" evidence="1">
    <location>
        <begin position="302"/>
        <end position="312"/>
    </location>
</feature>
<feature type="region of interest" description="Disordered" evidence="1">
    <location>
        <begin position="347"/>
        <end position="386"/>
    </location>
</feature>
<feature type="compositionally biased region" description="Polar residues" evidence="1">
    <location>
        <begin position="319"/>
        <end position="328"/>
    </location>
</feature>
<feature type="compositionally biased region" description="Basic and acidic residues" evidence="1">
    <location>
        <begin position="374"/>
        <end position="386"/>
    </location>
</feature>
<dbReference type="AlphaFoldDB" id="A0A927GPV9"/>
<evidence type="ECO:0000256" key="1">
    <source>
        <dbReference type="SAM" id="MobiDB-lite"/>
    </source>
</evidence>
<accession>A0A927GPV9</accession>
<comment type="caution">
    <text evidence="2">The sequence shown here is derived from an EMBL/GenBank/DDBJ whole genome shotgun (WGS) entry which is preliminary data.</text>
</comment>
<organism evidence="2">
    <name type="scientific">Streptomyces globisporus</name>
    <dbReference type="NCBI Taxonomy" id="1908"/>
    <lineage>
        <taxon>Bacteria</taxon>
        <taxon>Bacillati</taxon>
        <taxon>Actinomycetota</taxon>
        <taxon>Actinomycetes</taxon>
        <taxon>Kitasatosporales</taxon>
        <taxon>Streptomycetaceae</taxon>
        <taxon>Streptomyces</taxon>
    </lineage>
</organism>
<protein>
    <submittedName>
        <fullName evidence="2">Uncharacterized protein</fullName>
    </submittedName>
</protein>
<name>A0A927GPV9_STRGL</name>
<feature type="compositionally biased region" description="Polar residues" evidence="1">
    <location>
        <begin position="286"/>
        <end position="296"/>
    </location>
</feature>
<sequence>MLSFQRSDLALFHVDARTRTVTCRLVEVKCYTALDDISAYQRLKTKVARQLGQSERILAESFDPECTTPDRVDRPVKNLALSSLLRFYLERAARHGTMGRGPQTSAHALLDSLDDGYRLEFTRSGLIFDLARSGTDRESESGVEYHRIGSDLITELIDAIPTRRPGVPEPSDAVAEDSAEFGPDADGAATAPTLALLQLSVPRLADAEFRAPGREEADGADTPAQEELCRDDGENSAEDCSGAGDAPAFPADQMQPRRSEGSMDESVEEGAPALPGPQAESPVPHGTSSDASSAANQVPPRTETELDRRGCHEAPTIDAQPTTVTLDMSSAGSVPEIFLGVSRPSCSTACSVRLPDERSRSTSTRPTPSASSVSRERKELHPGQHR</sequence>
<gene>
    <name evidence="2" type="ORF">ID875_26350</name>
</gene>
<dbReference type="EMBL" id="JACWUS010000014">
    <property type="protein sequence ID" value="MBD2830314.1"/>
    <property type="molecule type" value="Genomic_DNA"/>
</dbReference>
<reference evidence="2" key="1">
    <citation type="journal article" date="2020" name="PLoS ONE">
        <title>Isolation and characterization of Streptomyces bacteriophages and Streptomyces strains encoding biosynthetic arsenals: Streptomyces strains and phages for antibiotic discovery.</title>
        <authorList>
            <person name="Montano E.T."/>
            <person name="Nideffer J.F."/>
            <person name="Brumage L."/>
            <person name="Erb M."/>
            <person name="Derman A.I."/>
            <person name="Davis J.P."/>
            <person name="Estrada E."/>
            <person name="Fu S."/>
            <person name="Le D."/>
            <person name="Vuppala A."/>
            <person name="Tran C."/>
            <person name="Luterstein E."/>
            <person name="Lakkaraju S."/>
            <person name="Panchagnula S."/>
            <person name="Ren C."/>
            <person name="Doan J."/>
            <person name="Tran S."/>
            <person name="Soriano J."/>
            <person name="Fujita Y."/>
            <person name="Gutala P."/>
            <person name="Fujii Q."/>
            <person name="Lee M."/>
            <person name="Bui A."/>
            <person name="Villarreal C."/>
            <person name="Shing S.R."/>
            <person name="Kim S."/>
            <person name="Freeman D."/>
            <person name="Racha V."/>
            <person name="Ho A."/>
            <person name="Kumar P."/>
            <person name="Falah K."/>
            <person name="Dawson T."/>
            <person name="Enustun E."/>
            <person name="Prichard A."/>
            <person name="Gomez A."/>
            <person name="Khanna K."/>
            <person name="Trigg S."/>
            <person name="Fernandez L."/>
            <person name="Pogliano K."/>
            <person name="Pogliano J."/>
        </authorList>
    </citation>
    <scope>NUCLEOTIDE SEQUENCE</scope>
    <source>
        <strain evidence="2">QF2</strain>
    </source>
</reference>
<feature type="region of interest" description="Disordered" evidence="1">
    <location>
        <begin position="162"/>
        <end position="187"/>
    </location>
</feature>